<dbReference type="RefSeq" id="WP_090677565.1">
    <property type="nucleotide sequence ID" value="NZ_FORU01000001.1"/>
</dbReference>
<keyword evidence="2" id="KW-1185">Reference proteome</keyword>
<dbReference type="STRING" id="1150112.SAMN04487893_101175"/>
<proteinExistence type="predicted"/>
<gene>
    <name evidence="1" type="ORF">SAMN04487893_101175</name>
</gene>
<accession>A0A1I3L4M0</accession>
<dbReference type="EMBL" id="FORU01000001">
    <property type="protein sequence ID" value="SFI79684.1"/>
    <property type="molecule type" value="Genomic_DNA"/>
</dbReference>
<dbReference type="Proteomes" id="UP000243887">
    <property type="component" value="Unassembled WGS sequence"/>
</dbReference>
<name>A0A1I3L4M0_9FLAO</name>
<evidence type="ECO:0000313" key="2">
    <source>
        <dbReference type="Proteomes" id="UP000243887"/>
    </source>
</evidence>
<evidence type="ECO:0000313" key="1">
    <source>
        <dbReference type="EMBL" id="SFI79684.1"/>
    </source>
</evidence>
<dbReference type="OrthoDB" id="770454at2"/>
<protein>
    <submittedName>
        <fullName evidence="1">Uncharacterized protein</fullName>
    </submittedName>
</protein>
<organism evidence="1 2">
    <name type="scientific">Myroides guanonis</name>
    <dbReference type="NCBI Taxonomy" id="1150112"/>
    <lineage>
        <taxon>Bacteria</taxon>
        <taxon>Pseudomonadati</taxon>
        <taxon>Bacteroidota</taxon>
        <taxon>Flavobacteriia</taxon>
        <taxon>Flavobacteriales</taxon>
        <taxon>Flavobacteriaceae</taxon>
        <taxon>Myroides</taxon>
    </lineage>
</organism>
<dbReference type="AlphaFoldDB" id="A0A1I3L4M0"/>
<sequence>MDIQADKIALAKMLLETENPKIIASIKKIFSTEKTHDFLEELSVEQIKEIEKASLEIDRGEITDYELFMQKHR</sequence>
<reference evidence="2" key="1">
    <citation type="submission" date="2016-10" db="EMBL/GenBank/DDBJ databases">
        <authorList>
            <person name="Varghese N."/>
            <person name="Submissions S."/>
        </authorList>
    </citation>
    <scope>NUCLEOTIDE SEQUENCE [LARGE SCALE GENOMIC DNA]</scope>
    <source>
        <strain evidence="2">DSM 26542</strain>
    </source>
</reference>